<dbReference type="AlphaFoldDB" id="A0A9Q0GWH0"/>
<sequence length="165" mass="19136">MASLQSQVKDRDETMARLQSQVEKLTQFVILNQSLENSVNLVMEHCEVYFRFCYELDQTSKLIQFQFHQGQFFYDPKTTRALLVELERLVEINADRQVKRYPYHINDPEFATALVDLCLDISVDNSKDASLQQGKLHMFLPTSEAGRRPFLLVQGLASTVILYLL</sequence>
<comment type="caution">
    <text evidence="2">The sequence shown here is derived from an EMBL/GenBank/DDBJ whole genome shotgun (WGS) entry which is preliminary data.</text>
</comment>
<evidence type="ECO:0000313" key="3">
    <source>
        <dbReference type="Proteomes" id="UP001141806"/>
    </source>
</evidence>
<keyword evidence="3" id="KW-1185">Reference proteome</keyword>
<gene>
    <name evidence="2" type="ORF">NE237_011139</name>
</gene>
<protein>
    <recommendedName>
        <fullName evidence="1">UPF0261 domain-containing protein</fullName>
    </recommendedName>
</protein>
<name>A0A9Q0GWH0_9MAGN</name>
<dbReference type="EMBL" id="JAMYWD010000011">
    <property type="protein sequence ID" value="KAJ4954356.1"/>
    <property type="molecule type" value="Genomic_DNA"/>
</dbReference>
<evidence type="ECO:0000259" key="1">
    <source>
        <dbReference type="Pfam" id="PF23189"/>
    </source>
</evidence>
<organism evidence="2 3">
    <name type="scientific">Protea cynaroides</name>
    <dbReference type="NCBI Taxonomy" id="273540"/>
    <lineage>
        <taxon>Eukaryota</taxon>
        <taxon>Viridiplantae</taxon>
        <taxon>Streptophyta</taxon>
        <taxon>Embryophyta</taxon>
        <taxon>Tracheophyta</taxon>
        <taxon>Spermatophyta</taxon>
        <taxon>Magnoliopsida</taxon>
        <taxon>Proteales</taxon>
        <taxon>Proteaceae</taxon>
        <taxon>Protea</taxon>
    </lineage>
</organism>
<evidence type="ECO:0000313" key="2">
    <source>
        <dbReference type="EMBL" id="KAJ4954356.1"/>
    </source>
</evidence>
<dbReference type="PANTHER" id="PTHR31862:SF1">
    <property type="entry name" value="UPF0261 DOMAIN PROTEIN (AFU_ORTHOLOGUE AFUA_1G10120)"/>
    <property type="match status" value="1"/>
</dbReference>
<dbReference type="InterPro" id="IPR051353">
    <property type="entry name" value="Tobamovirus_resist_UPF0261"/>
</dbReference>
<dbReference type="PANTHER" id="PTHR31862">
    <property type="entry name" value="UPF0261 DOMAIN PROTEIN (AFU_ORTHOLOGUE AFUA_1G10120)"/>
    <property type="match status" value="1"/>
</dbReference>
<dbReference type="Proteomes" id="UP001141806">
    <property type="component" value="Unassembled WGS sequence"/>
</dbReference>
<proteinExistence type="predicted"/>
<dbReference type="Pfam" id="PF23189">
    <property type="entry name" value="UPF0261_C"/>
    <property type="match status" value="1"/>
</dbReference>
<feature type="domain" description="UPF0261" evidence="1">
    <location>
        <begin position="68"/>
        <end position="120"/>
    </location>
</feature>
<reference evidence="2" key="1">
    <citation type="journal article" date="2023" name="Plant J.">
        <title>The genome of the king protea, Protea cynaroides.</title>
        <authorList>
            <person name="Chang J."/>
            <person name="Duong T.A."/>
            <person name="Schoeman C."/>
            <person name="Ma X."/>
            <person name="Roodt D."/>
            <person name="Barker N."/>
            <person name="Li Z."/>
            <person name="Van de Peer Y."/>
            <person name="Mizrachi E."/>
        </authorList>
    </citation>
    <scope>NUCLEOTIDE SEQUENCE</scope>
    <source>
        <tissue evidence="2">Young leaves</tissue>
    </source>
</reference>
<dbReference type="InterPro" id="IPR056778">
    <property type="entry name" value="UPF0261_C"/>
</dbReference>
<accession>A0A9Q0GWH0</accession>
<dbReference type="Gene3D" id="3.40.50.12030">
    <property type="entry name" value="Uncharacterised protein family UPF0261, NC domain"/>
    <property type="match status" value="1"/>
</dbReference>